<evidence type="ECO:0000256" key="2">
    <source>
        <dbReference type="ARBA" id="ARBA00022448"/>
    </source>
</evidence>
<comment type="subcellular location">
    <subcellularLocation>
        <location evidence="7">Cell inner membrane</location>
        <topology evidence="7">Peripheral membrane protein</topology>
    </subcellularLocation>
</comment>
<comment type="catalytic activity">
    <reaction evidence="5">
        <text>a quaternary ammonium(out) + ATP + H2O = a quaternary ammonium(in) + ADP + phosphate + H(+)</text>
        <dbReference type="Rhea" id="RHEA:11036"/>
        <dbReference type="ChEBI" id="CHEBI:15377"/>
        <dbReference type="ChEBI" id="CHEBI:15378"/>
        <dbReference type="ChEBI" id="CHEBI:30616"/>
        <dbReference type="ChEBI" id="CHEBI:35267"/>
        <dbReference type="ChEBI" id="CHEBI:43474"/>
        <dbReference type="ChEBI" id="CHEBI:456216"/>
        <dbReference type="EC" id="7.6.2.9"/>
    </reaction>
    <physiologicalReaction direction="left-to-right" evidence="5">
        <dbReference type="Rhea" id="RHEA:11037"/>
    </physiologicalReaction>
</comment>
<evidence type="ECO:0000256" key="3">
    <source>
        <dbReference type="ARBA" id="ARBA00022741"/>
    </source>
</evidence>
<dbReference type="NCBIfam" id="TIGR01186">
    <property type="entry name" value="proV"/>
    <property type="match status" value="1"/>
</dbReference>
<dbReference type="InterPro" id="IPR017871">
    <property type="entry name" value="ABC_transporter-like_CS"/>
</dbReference>
<keyword evidence="3 7" id="KW-0547">Nucleotide-binding</keyword>
<protein>
    <recommendedName>
        <fullName evidence="7">Quaternary amine transport ATP-binding protein</fullName>
        <ecNumber evidence="7">7.6.2.9</ecNumber>
    </recommendedName>
</protein>
<evidence type="ECO:0000313" key="9">
    <source>
        <dbReference type="EMBL" id="RRI01776.1"/>
    </source>
</evidence>
<dbReference type="GO" id="GO:0031460">
    <property type="term" value="P:glycine betaine transport"/>
    <property type="evidence" value="ECO:0007669"/>
    <property type="project" value="InterPro"/>
</dbReference>
<dbReference type="PANTHER" id="PTHR43869:SF1">
    <property type="entry name" value="GLYCINE BETAINE_PROLINE BETAINE TRANSPORT SYSTEM ATP-BINDING PROTEIN PROV"/>
    <property type="match status" value="1"/>
</dbReference>
<dbReference type="Gene3D" id="3.40.50.300">
    <property type="entry name" value="P-loop containing nucleotide triphosphate hydrolases"/>
    <property type="match status" value="1"/>
</dbReference>
<dbReference type="RefSeq" id="WP_124999174.1">
    <property type="nucleotide sequence ID" value="NZ_RQXT01000014.1"/>
</dbReference>
<reference evidence="9 10" key="1">
    <citation type="submission" date="2018-11" db="EMBL/GenBank/DDBJ databases">
        <title>the genome of Mesorhizobium tamadayense DSM 28320.</title>
        <authorList>
            <person name="Gao J."/>
        </authorList>
    </citation>
    <scope>NUCLEOTIDE SEQUENCE [LARGE SCALE GENOMIC DNA]</scope>
    <source>
        <strain evidence="9 10">DSM 28320</strain>
    </source>
</reference>
<dbReference type="InterPro" id="IPR027417">
    <property type="entry name" value="P-loop_NTPase"/>
</dbReference>
<comment type="subunit">
    <text evidence="7">The complex is probably composed of two ATP-binding proteins, two transmembrane proteins and a solute-binding protein.</text>
</comment>
<dbReference type="GO" id="GO:0016887">
    <property type="term" value="F:ATP hydrolysis activity"/>
    <property type="evidence" value="ECO:0007669"/>
    <property type="project" value="UniProtKB-UniRule"/>
</dbReference>
<gene>
    <name evidence="9" type="ORF">EH240_14185</name>
</gene>
<keyword evidence="2 7" id="KW-0813">Transport</keyword>
<dbReference type="GO" id="GO:0005524">
    <property type="term" value="F:ATP binding"/>
    <property type="evidence" value="ECO:0007669"/>
    <property type="project" value="UniProtKB-UniRule"/>
</dbReference>
<keyword evidence="7" id="KW-0997">Cell inner membrane</keyword>
<evidence type="ECO:0000256" key="1">
    <source>
        <dbReference type="ARBA" id="ARBA00005417"/>
    </source>
</evidence>
<feature type="domain" description="ABC transporter" evidence="8">
    <location>
        <begin position="37"/>
        <end position="278"/>
    </location>
</feature>
<comment type="subunit">
    <text evidence="6">The complex is probably composed of two ATP-binding proteins (TmoW), two transmembrane proteins (TmoV) and a solute-binding protein (TmoX).</text>
</comment>
<dbReference type="GO" id="GO:0005886">
    <property type="term" value="C:plasma membrane"/>
    <property type="evidence" value="ECO:0007669"/>
    <property type="project" value="UniProtKB-SubCell"/>
</dbReference>
<dbReference type="GO" id="GO:0006865">
    <property type="term" value="P:amino acid transport"/>
    <property type="evidence" value="ECO:0007669"/>
    <property type="project" value="UniProtKB-UniRule"/>
</dbReference>
<dbReference type="OrthoDB" id="9802264at2"/>
<dbReference type="InterPro" id="IPR051921">
    <property type="entry name" value="ABC_osmolyte_uptake_ATP-bind"/>
</dbReference>
<dbReference type="GO" id="GO:0006970">
    <property type="term" value="P:response to osmotic stress"/>
    <property type="evidence" value="ECO:0007669"/>
    <property type="project" value="UniProtKB-ARBA"/>
</dbReference>
<evidence type="ECO:0000256" key="5">
    <source>
        <dbReference type="ARBA" id="ARBA00051811"/>
    </source>
</evidence>
<dbReference type="SUPFAM" id="SSF52540">
    <property type="entry name" value="P-loop containing nucleoside triphosphate hydrolases"/>
    <property type="match status" value="1"/>
</dbReference>
<keyword evidence="7" id="KW-0472">Membrane</keyword>
<dbReference type="Pfam" id="PF00005">
    <property type="entry name" value="ABC_tran"/>
    <property type="match status" value="1"/>
</dbReference>
<proteinExistence type="inferred from homology"/>
<evidence type="ECO:0000256" key="4">
    <source>
        <dbReference type="ARBA" id="ARBA00022840"/>
    </source>
</evidence>
<keyword evidence="10" id="KW-1185">Reference proteome</keyword>
<dbReference type="GO" id="GO:0015418">
    <property type="term" value="F:ABC-type quaternary ammonium compound transporting activity"/>
    <property type="evidence" value="ECO:0007669"/>
    <property type="project" value="UniProtKB-EC"/>
</dbReference>
<sequence>MSQGEFLITHTQGRKIIECRNLWKIFGKRPAEALKAAQAANVCKHEVLERFGCVIGVADASFTVREQEVFCIMGLSGSGKSTIVRHINRLIEPTAGLVIVSGQDVMSLTDRALRELRARKIGMVFQHVALWPHKSIAQNVSFPMEIQGKDMATAAGAAEEALSRVGLSGWGQRYPDELSGGMQQRVGLARAMAADPEILLMDEPFSALDPLIRRDLQNEFLRLSRETLKTTVFITHDLEEAMRIGHRIAVMKDGRIEQIGTPEDIVLRPETDYVARFVSSISTLKFLTALEILRQGEVAGDMPIRGPRTPLPELLAVLTAGASHVVIQDGDGVLGRVGAAEVISALQTDLKRG</sequence>
<dbReference type="SMART" id="SM00382">
    <property type="entry name" value="AAA"/>
    <property type="match status" value="1"/>
</dbReference>
<name>A0A3P3FT32_9HYPH</name>
<accession>A0A3P3FT32</accession>
<dbReference type="PROSITE" id="PS00211">
    <property type="entry name" value="ABC_TRANSPORTER_1"/>
    <property type="match status" value="1"/>
</dbReference>
<evidence type="ECO:0000256" key="6">
    <source>
        <dbReference type="ARBA" id="ARBA00061968"/>
    </source>
</evidence>
<comment type="caution">
    <text evidence="9">The sequence shown here is derived from an EMBL/GenBank/DDBJ whole genome shotgun (WGS) entry which is preliminary data.</text>
</comment>
<dbReference type="AlphaFoldDB" id="A0A3P3FT32"/>
<dbReference type="InterPro" id="IPR003593">
    <property type="entry name" value="AAA+_ATPase"/>
</dbReference>
<dbReference type="FunFam" id="3.40.50.300:FF:000201">
    <property type="entry name" value="Glycine betaine/L-proline ABC transporter ATP-binding protein"/>
    <property type="match status" value="1"/>
</dbReference>
<evidence type="ECO:0000256" key="7">
    <source>
        <dbReference type="RuleBase" id="RU369116"/>
    </source>
</evidence>
<dbReference type="InterPro" id="IPR005892">
    <property type="entry name" value="Gly-betaine_transp_ATP-bd"/>
</dbReference>
<dbReference type="PROSITE" id="PS50893">
    <property type="entry name" value="ABC_TRANSPORTER_2"/>
    <property type="match status" value="1"/>
</dbReference>
<evidence type="ECO:0000259" key="8">
    <source>
        <dbReference type="PROSITE" id="PS50893"/>
    </source>
</evidence>
<dbReference type="EMBL" id="RQXT01000014">
    <property type="protein sequence ID" value="RRI01776.1"/>
    <property type="molecule type" value="Genomic_DNA"/>
</dbReference>
<dbReference type="InterPro" id="IPR003439">
    <property type="entry name" value="ABC_transporter-like_ATP-bd"/>
</dbReference>
<keyword evidence="7" id="KW-1003">Cell membrane</keyword>
<dbReference type="Proteomes" id="UP000273786">
    <property type="component" value="Unassembled WGS sequence"/>
</dbReference>
<dbReference type="EC" id="7.6.2.9" evidence="7"/>
<dbReference type="PANTHER" id="PTHR43869">
    <property type="entry name" value="GLYCINE BETAINE/PROLINE BETAINE TRANSPORT SYSTEM ATP-BINDING PROTEIN PROV"/>
    <property type="match status" value="1"/>
</dbReference>
<organism evidence="9 10">
    <name type="scientific">Mesorhizobium tamadayense</name>
    <dbReference type="NCBI Taxonomy" id="425306"/>
    <lineage>
        <taxon>Bacteria</taxon>
        <taxon>Pseudomonadati</taxon>
        <taxon>Pseudomonadota</taxon>
        <taxon>Alphaproteobacteria</taxon>
        <taxon>Hyphomicrobiales</taxon>
        <taxon>Phyllobacteriaceae</taxon>
        <taxon>Mesorhizobium</taxon>
    </lineage>
</organism>
<evidence type="ECO:0000313" key="10">
    <source>
        <dbReference type="Proteomes" id="UP000273786"/>
    </source>
</evidence>
<comment type="similarity">
    <text evidence="1 7">Belongs to the ABC transporter superfamily.</text>
</comment>
<keyword evidence="4 7" id="KW-0067">ATP-binding</keyword>